<dbReference type="Gene3D" id="3.40.50.300">
    <property type="entry name" value="P-loop containing nucleotide triphosphate hydrolases"/>
    <property type="match status" value="1"/>
</dbReference>
<dbReference type="PANTHER" id="PTHR32046">
    <property type="entry name" value="G DOMAIN-CONTAINING PROTEIN"/>
    <property type="match status" value="1"/>
</dbReference>
<evidence type="ECO:0000256" key="1">
    <source>
        <dbReference type="SAM" id="Coils"/>
    </source>
</evidence>
<evidence type="ECO:0000313" key="4">
    <source>
        <dbReference type="Proteomes" id="UP000054558"/>
    </source>
</evidence>
<dbReference type="PANTHER" id="PTHR32046:SF12">
    <property type="entry name" value="AIG1-TYPE G DOMAIN-CONTAINING PROTEIN"/>
    <property type="match status" value="1"/>
</dbReference>
<feature type="compositionally biased region" description="Low complexity" evidence="2">
    <location>
        <begin position="566"/>
        <end position="576"/>
    </location>
</feature>
<proteinExistence type="predicted"/>
<feature type="region of interest" description="Disordered" evidence="2">
    <location>
        <begin position="558"/>
        <end position="641"/>
    </location>
</feature>
<keyword evidence="4" id="KW-1185">Reference proteome</keyword>
<keyword evidence="1" id="KW-0175">Coiled coil</keyword>
<dbReference type="InterPro" id="IPR027417">
    <property type="entry name" value="P-loop_NTPase"/>
</dbReference>
<evidence type="ECO:0000256" key="2">
    <source>
        <dbReference type="SAM" id="MobiDB-lite"/>
    </source>
</evidence>
<organism evidence="3 4">
    <name type="scientific">Klebsormidium nitens</name>
    <name type="common">Green alga</name>
    <name type="synonym">Ulothrix nitens</name>
    <dbReference type="NCBI Taxonomy" id="105231"/>
    <lineage>
        <taxon>Eukaryota</taxon>
        <taxon>Viridiplantae</taxon>
        <taxon>Streptophyta</taxon>
        <taxon>Klebsormidiophyceae</taxon>
        <taxon>Klebsormidiales</taxon>
        <taxon>Klebsormidiaceae</taxon>
        <taxon>Klebsormidium</taxon>
    </lineage>
</organism>
<dbReference type="Proteomes" id="UP000054558">
    <property type="component" value="Unassembled WGS sequence"/>
</dbReference>
<gene>
    <name evidence="3" type="ORF">KFL_000440080</name>
</gene>
<sequence length="829" mass="89577">MGGGSLSFAERHGPFPSDAHYIMVIGASGAGKSTFINTVVNFFRGGSLDPFGRNLRVAIPNRYFRATEAEGKYAKEMHLSNVKVAKTDECTPYHFKYQGQRVTLVDTPGLADIRGMEQDDLNLNKIFEAAESLPHLNALIIVANGSNQRLDATMKNVFARFRGSIPDVTLNSVLVVLTNCDRLAKNFDIETLNEDLPGVTVTAGTWYCMQNSAFSSHPDTWAQPENAPAFALLQAAWQISMDMLETIMQKILKMASESTGAFKELREKRNEIKAKMASALTEFRNMQMLEDKLERSQYDLEGAVASRDNYKDFARTETVEEVEQIPCGYHNTLCSTCQQVCHEKCGLEFISEAGGEAFNSCACMGGGSACMMCPGACGAASHYHGLFTIQKVRSADFVSSLVFKSTSSNDISGTFPLSGAVLDRKVHKTIEKVMEEIKKKFDAANAQLEGAKTEIGSAKSDLDLLRAAQAAKLEEIKQLCRDVQASSEPPNDCGNGRMLQGVRLFADAIVSGFNFVDELATVLDSLRMEKRQLLTIKAREDAEATIRDLEAFINGLNTAQGGNAGGRAAAPRARNPVSPRGGPAGTGWDRSGPAESFGAVDYQRNSAHDAPQNGPGKRPPSPLDQGVMPQPKTYTADDLRGPQGYAQFSRYVVPVPIPTLQQPQYSRPATPPPGYAAPDVTGNGHAFQPGQFAYAPVPMVQANGQARPPTPPYQLSNAPWNGAQYHSQQDAWNSVPPLAGATNPAPQFWQASALNAPYLQNGAPQAFPAPPVFSGQPGNFPVPVTAPNQYSQGTYENTGSFSAVPGSSAVGQSTHLSNLIIQSRHSESR</sequence>
<dbReference type="SUPFAM" id="SSF52540">
    <property type="entry name" value="P-loop containing nucleoside triphosphate hydrolases"/>
    <property type="match status" value="1"/>
</dbReference>
<name>A0A1Y1HU04_KLENI</name>
<reference evidence="3 4" key="1">
    <citation type="journal article" date="2014" name="Nat. Commun.">
        <title>Klebsormidium flaccidum genome reveals primary factors for plant terrestrial adaptation.</title>
        <authorList>
            <person name="Hori K."/>
            <person name="Maruyama F."/>
            <person name="Fujisawa T."/>
            <person name="Togashi T."/>
            <person name="Yamamoto N."/>
            <person name="Seo M."/>
            <person name="Sato S."/>
            <person name="Yamada T."/>
            <person name="Mori H."/>
            <person name="Tajima N."/>
            <person name="Moriyama T."/>
            <person name="Ikeuchi M."/>
            <person name="Watanabe M."/>
            <person name="Wada H."/>
            <person name="Kobayashi K."/>
            <person name="Saito M."/>
            <person name="Masuda T."/>
            <person name="Sasaki-Sekimoto Y."/>
            <person name="Mashiguchi K."/>
            <person name="Awai K."/>
            <person name="Shimojima M."/>
            <person name="Masuda S."/>
            <person name="Iwai M."/>
            <person name="Nobusawa T."/>
            <person name="Narise T."/>
            <person name="Kondo S."/>
            <person name="Saito H."/>
            <person name="Sato R."/>
            <person name="Murakawa M."/>
            <person name="Ihara Y."/>
            <person name="Oshima-Yamada Y."/>
            <person name="Ohtaka K."/>
            <person name="Satoh M."/>
            <person name="Sonobe K."/>
            <person name="Ishii M."/>
            <person name="Ohtani R."/>
            <person name="Kanamori-Sato M."/>
            <person name="Honoki R."/>
            <person name="Miyazaki D."/>
            <person name="Mochizuki H."/>
            <person name="Umetsu J."/>
            <person name="Higashi K."/>
            <person name="Shibata D."/>
            <person name="Kamiya Y."/>
            <person name="Sato N."/>
            <person name="Nakamura Y."/>
            <person name="Tabata S."/>
            <person name="Ida S."/>
            <person name="Kurokawa K."/>
            <person name="Ohta H."/>
        </authorList>
    </citation>
    <scope>NUCLEOTIDE SEQUENCE [LARGE SCALE GENOMIC DNA]</scope>
    <source>
        <strain evidence="3 4">NIES-2285</strain>
    </source>
</reference>
<dbReference type="STRING" id="105231.A0A1Y1HU04"/>
<protein>
    <submittedName>
        <fullName evidence="3">Uncharacterized protein</fullName>
    </submittedName>
</protein>
<feature type="coiled-coil region" evidence="1">
    <location>
        <begin position="427"/>
        <end position="454"/>
    </location>
</feature>
<dbReference type="OrthoDB" id="1936016at2759"/>
<evidence type="ECO:0000313" key="3">
    <source>
        <dbReference type="EMBL" id="GAQ80006.1"/>
    </source>
</evidence>
<accession>A0A1Y1HU04</accession>
<dbReference type="EMBL" id="DF236993">
    <property type="protein sequence ID" value="GAQ80006.1"/>
    <property type="molecule type" value="Genomic_DNA"/>
</dbReference>
<dbReference type="CDD" id="cd00882">
    <property type="entry name" value="Ras_like_GTPase"/>
    <property type="match status" value="1"/>
</dbReference>
<dbReference type="AlphaFoldDB" id="A0A1Y1HU04"/>